<sequence>MIKPYASQLAFVSRCLDSALIVLAIVIVGWFNNQAVTSDFLMAGLLGGLLHQILADFTDIYRSYRTESLWAEAKQVALCWTMGFVIICLLGQFSPVEATLFSWPMVAQWFIAVLSMLLVWRVVVRSAMRRLRSMGYNSRSAAIVGTGSLALQVASRLKSAHWAGYKIHGFFDDRRKSRELDFDCRRAAYGSSIECDAIGTINELVEKAISGELDSIYIALPMRAEKRIQDILARLSNSTATVYVVPDLNVFEHLHARSFNLNGLPAYGLIGEPMRGLNGWLKRLEDIVIASIILTMISPLMLFIAALVKLTSPGPAIFKQQRYGLDGKSIKVWKFRTMKVMENGSDFKQATKGDNRITRVGAFLRKTSLDELPQFINVLQGSMSIVGPRPHAIAHNEEYRGIVKNYMRRHKIKPGITGWAQVNGWRGETDTLEKMEKRVEHDLHYIHHWSVWWDIKIIIKTIFKGFIGKNAY</sequence>
<evidence type="ECO:0000256" key="7">
    <source>
        <dbReference type="SAM" id="Phobius"/>
    </source>
</evidence>
<dbReference type="Gene3D" id="3.40.50.720">
    <property type="entry name" value="NAD(P)-binding Rossmann-like Domain"/>
    <property type="match status" value="1"/>
</dbReference>
<comment type="caution">
    <text evidence="9">The sequence shown here is derived from an EMBL/GenBank/DDBJ whole genome shotgun (WGS) entry which is preliminary data.</text>
</comment>
<dbReference type="Pfam" id="PF13727">
    <property type="entry name" value="CoA_binding_3"/>
    <property type="match status" value="1"/>
</dbReference>
<feature type="transmembrane region" description="Helical" evidence="7">
    <location>
        <begin position="76"/>
        <end position="94"/>
    </location>
</feature>
<dbReference type="EC" id="2.7.8.31" evidence="9"/>
<evidence type="ECO:0000256" key="2">
    <source>
        <dbReference type="ARBA" id="ARBA00006464"/>
    </source>
</evidence>
<dbReference type="GO" id="GO:0089702">
    <property type="term" value="F:undecaprenyl-phosphate glucose phosphotransferase activity"/>
    <property type="evidence" value="ECO:0007669"/>
    <property type="project" value="UniProtKB-EC"/>
</dbReference>
<dbReference type="InterPro" id="IPR017475">
    <property type="entry name" value="EPS_sugar_tfrase"/>
</dbReference>
<keyword evidence="10" id="KW-1185">Reference proteome</keyword>
<name>A0A9E5MQF2_9GAMM</name>
<keyword evidence="4 7" id="KW-0812">Transmembrane</keyword>
<evidence type="ECO:0000256" key="3">
    <source>
        <dbReference type="ARBA" id="ARBA00022679"/>
    </source>
</evidence>
<evidence type="ECO:0000256" key="4">
    <source>
        <dbReference type="ARBA" id="ARBA00022692"/>
    </source>
</evidence>
<dbReference type="Proteomes" id="UP000787472">
    <property type="component" value="Unassembled WGS sequence"/>
</dbReference>
<evidence type="ECO:0000259" key="8">
    <source>
        <dbReference type="Pfam" id="PF02397"/>
    </source>
</evidence>
<evidence type="ECO:0000256" key="1">
    <source>
        <dbReference type="ARBA" id="ARBA00004141"/>
    </source>
</evidence>
<evidence type="ECO:0000313" key="10">
    <source>
        <dbReference type="Proteomes" id="UP000787472"/>
    </source>
</evidence>
<evidence type="ECO:0000256" key="6">
    <source>
        <dbReference type="ARBA" id="ARBA00023136"/>
    </source>
</evidence>
<protein>
    <submittedName>
        <fullName evidence="9">Undecaprenyl-phosphate glucose phosphotransferase</fullName>
        <ecNumber evidence="9">2.7.8.31</ecNumber>
    </submittedName>
</protein>
<feature type="transmembrane region" description="Helical" evidence="7">
    <location>
        <begin position="12"/>
        <end position="31"/>
    </location>
</feature>
<dbReference type="InterPro" id="IPR036291">
    <property type="entry name" value="NAD(P)-bd_dom_sf"/>
</dbReference>
<evidence type="ECO:0000256" key="5">
    <source>
        <dbReference type="ARBA" id="ARBA00022989"/>
    </source>
</evidence>
<dbReference type="Pfam" id="PF02397">
    <property type="entry name" value="Bac_transf"/>
    <property type="match status" value="1"/>
</dbReference>
<dbReference type="GO" id="GO:0016020">
    <property type="term" value="C:membrane"/>
    <property type="evidence" value="ECO:0007669"/>
    <property type="project" value="UniProtKB-SubCell"/>
</dbReference>
<feature type="domain" description="Bacterial sugar transferase" evidence="8">
    <location>
        <begin position="282"/>
        <end position="464"/>
    </location>
</feature>
<feature type="transmembrane region" description="Helical" evidence="7">
    <location>
        <begin position="287"/>
        <end position="308"/>
    </location>
</feature>
<dbReference type="NCBIfam" id="TIGR03025">
    <property type="entry name" value="EPS_sugtrans"/>
    <property type="match status" value="1"/>
</dbReference>
<accession>A0A9E5MQF2</accession>
<dbReference type="InterPro" id="IPR017473">
    <property type="entry name" value="Undecaprenyl-P_gluc_Ptfrase"/>
</dbReference>
<proteinExistence type="inferred from homology"/>
<feature type="transmembrane region" description="Helical" evidence="7">
    <location>
        <begin position="37"/>
        <end position="55"/>
    </location>
</feature>
<dbReference type="EMBL" id="JAAONZ010000036">
    <property type="protein sequence ID" value="NHO68525.1"/>
    <property type="molecule type" value="Genomic_DNA"/>
</dbReference>
<keyword evidence="3 9" id="KW-0808">Transferase</keyword>
<evidence type="ECO:0000313" key="9">
    <source>
        <dbReference type="EMBL" id="NHO68525.1"/>
    </source>
</evidence>
<dbReference type="NCBIfam" id="TIGR03023">
    <property type="entry name" value="WcaJ_sugtrans"/>
    <property type="match status" value="1"/>
</dbReference>
<dbReference type="SUPFAM" id="SSF51735">
    <property type="entry name" value="NAD(P)-binding Rossmann-fold domains"/>
    <property type="match status" value="1"/>
</dbReference>
<dbReference type="PANTHER" id="PTHR30576:SF21">
    <property type="entry name" value="UDP-GLUCOSE:UNDECAPRENYL-PHOSPHATE GLUCOSE-1-PHOSPHATE TRANSFERASE"/>
    <property type="match status" value="1"/>
</dbReference>
<organism evidence="9 10">
    <name type="scientific">Pseudomaricurvus hydrocarbonicus</name>
    <dbReference type="NCBI Taxonomy" id="1470433"/>
    <lineage>
        <taxon>Bacteria</taxon>
        <taxon>Pseudomonadati</taxon>
        <taxon>Pseudomonadota</taxon>
        <taxon>Gammaproteobacteria</taxon>
        <taxon>Cellvibrionales</taxon>
        <taxon>Cellvibrionaceae</taxon>
        <taxon>Pseudomaricurvus</taxon>
    </lineage>
</organism>
<gene>
    <name evidence="9" type="ORF">G8770_23480</name>
</gene>
<dbReference type="InterPro" id="IPR003362">
    <property type="entry name" value="Bact_transf"/>
</dbReference>
<dbReference type="AlphaFoldDB" id="A0A9E5MQF2"/>
<keyword evidence="6 7" id="KW-0472">Membrane</keyword>
<dbReference type="GO" id="GO:0009242">
    <property type="term" value="P:colanic acid biosynthetic process"/>
    <property type="evidence" value="ECO:0007669"/>
    <property type="project" value="TreeGrafter"/>
</dbReference>
<comment type="subcellular location">
    <subcellularLocation>
        <location evidence="1">Membrane</location>
        <topology evidence="1">Multi-pass membrane protein</topology>
    </subcellularLocation>
</comment>
<dbReference type="PANTHER" id="PTHR30576">
    <property type="entry name" value="COLANIC BIOSYNTHESIS UDP-GLUCOSE LIPID CARRIER TRANSFERASE"/>
    <property type="match status" value="1"/>
</dbReference>
<reference evidence="9" key="1">
    <citation type="submission" date="2020-03" db="EMBL/GenBank/DDBJ databases">
        <authorList>
            <person name="Guo F."/>
        </authorList>
    </citation>
    <scope>NUCLEOTIDE SEQUENCE</scope>
    <source>
        <strain evidence="9">JCM 30134</strain>
    </source>
</reference>
<feature type="transmembrane region" description="Helical" evidence="7">
    <location>
        <begin position="106"/>
        <end position="124"/>
    </location>
</feature>
<keyword evidence="5 7" id="KW-1133">Transmembrane helix</keyword>
<comment type="similarity">
    <text evidence="2">Belongs to the bacterial sugar transferase family.</text>
</comment>